<feature type="compositionally biased region" description="Acidic residues" evidence="1">
    <location>
        <begin position="300"/>
        <end position="315"/>
    </location>
</feature>
<dbReference type="GO" id="GO:0016973">
    <property type="term" value="P:poly(A)+ mRNA export from nucleus"/>
    <property type="evidence" value="ECO:0007669"/>
    <property type="project" value="TreeGrafter"/>
</dbReference>
<comment type="caution">
    <text evidence="2">The sequence shown here is derived from an EMBL/GenBank/DDBJ whole genome shotgun (WGS) entry which is preliminary data.</text>
</comment>
<dbReference type="GO" id="GO:0008298">
    <property type="term" value="P:intracellular mRNA localization"/>
    <property type="evidence" value="ECO:0007669"/>
    <property type="project" value="TreeGrafter"/>
</dbReference>
<keyword evidence="3" id="KW-1185">Reference proteome</keyword>
<proteinExistence type="predicted"/>
<evidence type="ECO:0000256" key="1">
    <source>
        <dbReference type="SAM" id="MobiDB-lite"/>
    </source>
</evidence>
<dbReference type="InterPro" id="IPR034432">
    <property type="entry name" value="Nup60"/>
</dbReference>
<dbReference type="EMBL" id="JAEUBE010000378">
    <property type="protein sequence ID" value="KAH3662571.1"/>
    <property type="molecule type" value="Genomic_DNA"/>
</dbReference>
<evidence type="ECO:0000313" key="2">
    <source>
        <dbReference type="EMBL" id="KAH3662571.1"/>
    </source>
</evidence>
<feature type="compositionally biased region" description="Pro residues" evidence="1">
    <location>
        <begin position="359"/>
        <end position="379"/>
    </location>
</feature>
<name>A0A9P8T2B9_9ASCO</name>
<protein>
    <submittedName>
        <fullName evidence="2">Uncharacterized protein</fullName>
    </submittedName>
</protein>
<dbReference type="AlphaFoldDB" id="A0A9P8T2B9"/>
<feature type="region of interest" description="Disordered" evidence="1">
    <location>
        <begin position="33"/>
        <end position="52"/>
    </location>
</feature>
<feature type="region of interest" description="Disordered" evidence="1">
    <location>
        <begin position="259"/>
        <end position="389"/>
    </location>
</feature>
<feature type="compositionally biased region" description="Basic and acidic residues" evidence="1">
    <location>
        <begin position="259"/>
        <end position="268"/>
    </location>
</feature>
<dbReference type="RefSeq" id="XP_046059660.1">
    <property type="nucleotide sequence ID" value="XM_046207046.1"/>
</dbReference>
<dbReference type="GO" id="GO:0044615">
    <property type="term" value="C:nuclear pore nuclear basket"/>
    <property type="evidence" value="ECO:0007669"/>
    <property type="project" value="InterPro"/>
</dbReference>
<dbReference type="GeneID" id="70237787"/>
<feature type="compositionally biased region" description="Basic and acidic residues" evidence="1">
    <location>
        <begin position="8"/>
        <end position="17"/>
    </location>
</feature>
<accession>A0A9P8T2B9</accession>
<feature type="compositionally biased region" description="Pro residues" evidence="1">
    <location>
        <begin position="317"/>
        <end position="328"/>
    </location>
</feature>
<reference evidence="2" key="1">
    <citation type="journal article" date="2021" name="Open Biol.">
        <title>Shared evolutionary footprints suggest mitochondrial oxidative damage underlies multiple complex I losses in fungi.</title>
        <authorList>
            <person name="Schikora-Tamarit M.A."/>
            <person name="Marcet-Houben M."/>
            <person name="Nosek J."/>
            <person name="Gabaldon T."/>
        </authorList>
    </citation>
    <scope>NUCLEOTIDE SEQUENCE</scope>
    <source>
        <strain evidence="2">CBS6075</strain>
    </source>
</reference>
<reference evidence="2" key="2">
    <citation type="submission" date="2021-01" db="EMBL/GenBank/DDBJ databases">
        <authorList>
            <person name="Schikora-Tamarit M.A."/>
        </authorList>
    </citation>
    <scope>NUCLEOTIDE SEQUENCE</scope>
    <source>
        <strain evidence="2">CBS6075</strain>
    </source>
</reference>
<dbReference type="GO" id="GO:0006607">
    <property type="term" value="P:NLS-bearing protein import into nucleus"/>
    <property type="evidence" value="ECO:0007669"/>
    <property type="project" value="TreeGrafter"/>
</dbReference>
<gene>
    <name evidence="2" type="ORF">OGAPHI_005823</name>
</gene>
<dbReference type="PANTHER" id="PTHR28284:SF1">
    <property type="entry name" value="NUCLEOPORIN NUP60"/>
    <property type="match status" value="1"/>
</dbReference>
<sequence length="477" mass="52240">MIRRETKKPKPYDKIEPRSTSSPGVFGRLRRMFSRSPKPSRNPSTADFSNVSNVSNVSNLSVLSEANPNKTLSEFFKSKGDDPLSDIEVEGVLSLINKVHQQNQSQLETFRNSQLIDSQILSSPATKNSESSFFNSTTVLRPASKSPVTVDVPTYTPKVRTISRHAQPFPAIKKRVVEFSSLPSPYRQRIQSPVKPRVEKREPMSRTANKVLSILEQPEDIVESAKEVEKDKVNQANRNLPSVQPVRAAIPVAEKKPIAKPAAEEKQIAKPSIKPVVKPAPAPVPAAAPAAKLLPQPDSSEPEVIEIDSEDESVEEPPQPAQPKPIPQVKPVETIKSVEKPPVAPPAKPAPAVSLFKPTPAPAPAPLFKPTPAPQPEPSSKPAEKPKFTFRPAEAAPFTPAVTKPAPLQPFKQLEVIEKFTFPEVETPASPETPFLPLPYPTVIDQFVFPDVETADSQILNSINPEAVKLYSSVFTF</sequence>
<dbReference type="Proteomes" id="UP000769157">
    <property type="component" value="Unassembled WGS sequence"/>
</dbReference>
<dbReference type="GO" id="GO:0031990">
    <property type="term" value="P:mRNA export from nucleus in response to heat stress"/>
    <property type="evidence" value="ECO:0007669"/>
    <property type="project" value="TreeGrafter"/>
</dbReference>
<dbReference type="PANTHER" id="PTHR28284">
    <property type="entry name" value="NUCLEOPORIN NUP60"/>
    <property type="match status" value="1"/>
</dbReference>
<feature type="region of interest" description="Disordered" evidence="1">
    <location>
        <begin position="1"/>
        <end position="28"/>
    </location>
</feature>
<dbReference type="GO" id="GO:0017056">
    <property type="term" value="F:structural constituent of nuclear pore"/>
    <property type="evidence" value="ECO:0007669"/>
    <property type="project" value="InterPro"/>
</dbReference>
<feature type="compositionally biased region" description="Polar residues" evidence="1">
    <location>
        <begin position="37"/>
        <end position="48"/>
    </location>
</feature>
<dbReference type="OrthoDB" id="5370852at2759"/>
<feature type="compositionally biased region" description="Low complexity" evidence="1">
    <location>
        <begin position="287"/>
        <end position="299"/>
    </location>
</feature>
<dbReference type="GO" id="GO:0034398">
    <property type="term" value="P:telomere tethering at nuclear periphery"/>
    <property type="evidence" value="ECO:0007669"/>
    <property type="project" value="TreeGrafter"/>
</dbReference>
<evidence type="ECO:0000313" key="3">
    <source>
        <dbReference type="Proteomes" id="UP000769157"/>
    </source>
</evidence>
<organism evidence="2 3">
    <name type="scientific">Ogataea philodendri</name>
    <dbReference type="NCBI Taxonomy" id="1378263"/>
    <lineage>
        <taxon>Eukaryota</taxon>
        <taxon>Fungi</taxon>
        <taxon>Dikarya</taxon>
        <taxon>Ascomycota</taxon>
        <taxon>Saccharomycotina</taxon>
        <taxon>Pichiomycetes</taxon>
        <taxon>Pichiales</taxon>
        <taxon>Pichiaceae</taxon>
        <taxon>Ogataea</taxon>
    </lineage>
</organism>